<comment type="subcellular location">
    <subcellularLocation>
        <location evidence="1">Membrane</location>
        <topology evidence="1">Multi-pass membrane protein</topology>
    </subcellularLocation>
</comment>
<feature type="region of interest" description="Disordered" evidence="6">
    <location>
        <begin position="437"/>
        <end position="463"/>
    </location>
</feature>
<dbReference type="GO" id="GO:0015209">
    <property type="term" value="F:cytosine transmembrane transporter activity"/>
    <property type="evidence" value="ECO:0007669"/>
    <property type="project" value="InterPro"/>
</dbReference>
<evidence type="ECO:0000256" key="4">
    <source>
        <dbReference type="ARBA" id="ARBA00022989"/>
    </source>
</evidence>
<dbReference type="RefSeq" id="WP_227529534.1">
    <property type="nucleotide sequence ID" value="NZ_JAGTTM010000001.1"/>
</dbReference>
<dbReference type="PANTHER" id="PTHR30569">
    <property type="entry name" value="CYTOSINE TRANSPORTER CODB"/>
    <property type="match status" value="1"/>
</dbReference>
<evidence type="ECO:0000313" key="9">
    <source>
        <dbReference type="Proteomes" id="UP001139289"/>
    </source>
</evidence>
<dbReference type="CDD" id="cd11484">
    <property type="entry name" value="SLC-NCS1sbd_CobB-like"/>
    <property type="match status" value="1"/>
</dbReference>
<dbReference type="Gene3D" id="1.10.4160.10">
    <property type="entry name" value="Hydantoin permease"/>
    <property type="match status" value="1"/>
</dbReference>
<keyword evidence="5 7" id="KW-0472">Membrane</keyword>
<evidence type="ECO:0000256" key="1">
    <source>
        <dbReference type="ARBA" id="ARBA00004141"/>
    </source>
</evidence>
<proteinExistence type="inferred from homology"/>
<feature type="transmembrane region" description="Helical" evidence="7">
    <location>
        <begin position="405"/>
        <end position="427"/>
    </location>
</feature>
<dbReference type="AlphaFoldDB" id="A0A9X1LM15"/>
<sequence length="463" mass="47506">MTTTSAPPATPAAPPAAERVDKDYPLSRVPAHSRQGWFGVLVVVGGFVFFTPTMVTGGQVAGAFGFGTFLLLCAVATAVLGLYISTLGAASARTGLSTVLISRLTLGRVGGKWASIVLGGTQIGWYGITVGIFANLLASALGWSESWPLAIFGGLLMATTAYWGFKGIEVLSWVSVPLMFALCIWITALSLDEAGGIGGLFATSGDSSITPGMAITMMIGTFISGGTQIGNWTRFARSARTAFLVCLGALLVVETAMLVFGGIGAIAFDEADFTTLLFTMGLAGLGVFMLTFNLWTTNDNAAYAFGVAGSELFGKADKRPFIIGGVIIGVALAVSGLADSMTMFLVTLGTVIPPLGGVIIGTFLFVWRRRDPGTDLDNVPAFIWPGIIAYLLGTAAAAFGSVTGIGSPAIQGVLVAVIAAPICHWVARSTRPAAVAASPAAPAPDAAQHANAQHTNAQNGAGE</sequence>
<comment type="similarity">
    <text evidence="2">Belongs to the purine-cytosine permease (2.A.39) family.</text>
</comment>
<evidence type="ECO:0000256" key="2">
    <source>
        <dbReference type="ARBA" id="ARBA00008974"/>
    </source>
</evidence>
<name>A0A9X1LM15_9MICO</name>
<feature type="transmembrane region" description="Helical" evidence="7">
    <location>
        <begin position="209"/>
        <end position="230"/>
    </location>
</feature>
<evidence type="ECO:0000256" key="3">
    <source>
        <dbReference type="ARBA" id="ARBA00022692"/>
    </source>
</evidence>
<gene>
    <name evidence="8" type="primary">codB</name>
    <name evidence="8" type="ORF">KEC56_01525</name>
</gene>
<feature type="transmembrane region" description="Helical" evidence="7">
    <location>
        <begin position="170"/>
        <end position="189"/>
    </location>
</feature>
<organism evidence="8 9">
    <name type="scientific">Microbacterium tenebrionis</name>
    <dbReference type="NCBI Taxonomy" id="2830665"/>
    <lineage>
        <taxon>Bacteria</taxon>
        <taxon>Bacillati</taxon>
        <taxon>Actinomycetota</taxon>
        <taxon>Actinomycetes</taxon>
        <taxon>Micrococcales</taxon>
        <taxon>Microbacteriaceae</taxon>
        <taxon>Microbacterium</taxon>
    </lineage>
</organism>
<reference evidence="8" key="1">
    <citation type="submission" date="2021-04" db="EMBL/GenBank/DDBJ databases">
        <title>Microbacterium tenobrionis sp. nov. and Microbacterium allomyrinae sp. nov., isolated from larvae of Tenobrio molitor and Allomyrina dichotoma, respectively.</title>
        <authorList>
            <person name="Lee S.D."/>
        </authorList>
    </citation>
    <scope>NUCLEOTIDE SEQUENCE</scope>
    <source>
        <strain evidence="8">YMB-B2</strain>
    </source>
</reference>
<feature type="transmembrane region" description="Helical" evidence="7">
    <location>
        <begin position="273"/>
        <end position="295"/>
    </location>
</feature>
<feature type="transmembrane region" description="Helical" evidence="7">
    <location>
        <begin position="36"/>
        <end position="55"/>
    </location>
</feature>
<dbReference type="InterPro" id="IPR001248">
    <property type="entry name" value="Pur-cyt_permease"/>
</dbReference>
<accession>A0A9X1LM15</accession>
<dbReference type="Proteomes" id="UP001139289">
    <property type="component" value="Unassembled WGS sequence"/>
</dbReference>
<evidence type="ECO:0000256" key="5">
    <source>
        <dbReference type="ARBA" id="ARBA00023136"/>
    </source>
</evidence>
<feature type="transmembrane region" description="Helical" evidence="7">
    <location>
        <begin position="379"/>
        <end position="399"/>
    </location>
</feature>
<feature type="transmembrane region" description="Helical" evidence="7">
    <location>
        <begin position="113"/>
        <end position="134"/>
    </location>
</feature>
<dbReference type="NCBIfam" id="NF008241">
    <property type="entry name" value="PRK11017.1"/>
    <property type="match status" value="1"/>
</dbReference>
<feature type="transmembrane region" description="Helical" evidence="7">
    <location>
        <begin position="321"/>
        <end position="338"/>
    </location>
</feature>
<keyword evidence="3 7" id="KW-0812">Transmembrane</keyword>
<feature type="transmembrane region" description="Helical" evidence="7">
    <location>
        <begin position="61"/>
        <end position="84"/>
    </location>
</feature>
<keyword evidence="4 7" id="KW-1133">Transmembrane helix</keyword>
<feature type="transmembrane region" description="Helical" evidence="7">
    <location>
        <begin position="146"/>
        <end position="165"/>
    </location>
</feature>
<dbReference type="EMBL" id="JAGTTM010000001">
    <property type="protein sequence ID" value="MCC2028218.1"/>
    <property type="molecule type" value="Genomic_DNA"/>
</dbReference>
<dbReference type="GO" id="GO:0005886">
    <property type="term" value="C:plasma membrane"/>
    <property type="evidence" value="ECO:0007669"/>
    <property type="project" value="TreeGrafter"/>
</dbReference>
<protein>
    <submittedName>
        <fullName evidence="8">Cytosine permease</fullName>
    </submittedName>
</protein>
<evidence type="ECO:0000256" key="6">
    <source>
        <dbReference type="SAM" id="MobiDB-lite"/>
    </source>
</evidence>
<feature type="transmembrane region" description="Helical" evidence="7">
    <location>
        <begin position="344"/>
        <end position="367"/>
    </location>
</feature>
<dbReference type="InterPro" id="IPR030191">
    <property type="entry name" value="CodB"/>
</dbReference>
<feature type="transmembrane region" description="Helical" evidence="7">
    <location>
        <begin position="242"/>
        <end position="267"/>
    </location>
</feature>
<evidence type="ECO:0000313" key="8">
    <source>
        <dbReference type="EMBL" id="MCC2028218.1"/>
    </source>
</evidence>
<keyword evidence="9" id="KW-1185">Reference proteome</keyword>
<dbReference type="Pfam" id="PF02133">
    <property type="entry name" value="Transp_cyt_pur"/>
    <property type="match status" value="1"/>
</dbReference>
<comment type="caution">
    <text evidence="8">The sequence shown here is derived from an EMBL/GenBank/DDBJ whole genome shotgun (WGS) entry which is preliminary data.</text>
</comment>
<evidence type="ECO:0000256" key="7">
    <source>
        <dbReference type="SAM" id="Phobius"/>
    </source>
</evidence>
<dbReference type="PANTHER" id="PTHR30569:SF0">
    <property type="entry name" value="CYTOSINE PERMEASE"/>
    <property type="match status" value="1"/>
</dbReference>